<sequence length="173" mass="19290">MSNDDRGLAPLNRLLVEINMAAKSGMYLTAISMTVALPDICASLESEDGRTSAARYKEWCKLNLGQGFSNVTPEDLYSMRCGVLHNGRFGDLKHSVARIIFTPPGNNSVFTDCKINDAYFYSILEFCGLFTLQVLTWSKNNYDNPVVLKNLDRMMQYRPDGLAPYVKGMAVIA</sequence>
<organism evidence="1 2">
    <name type="scientific">Sphingobium fluviale</name>
    <dbReference type="NCBI Taxonomy" id="2506423"/>
    <lineage>
        <taxon>Bacteria</taxon>
        <taxon>Pseudomonadati</taxon>
        <taxon>Pseudomonadota</taxon>
        <taxon>Alphaproteobacteria</taxon>
        <taxon>Sphingomonadales</taxon>
        <taxon>Sphingomonadaceae</taxon>
        <taxon>Sphingobium</taxon>
    </lineage>
</organism>
<dbReference type="EMBL" id="SBKP01000007">
    <property type="protein sequence ID" value="RXR28768.1"/>
    <property type="molecule type" value="Genomic_DNA"/>
</dbReference>
<protein>
    <submittedName>
        <fullName evidence="1">Uncharacterized protein</fullName>
    </submittedName>
</protein>
<proteinExistence type="predicted"/>
<reference evidence="2" key="1">
    <citation type="submission" date="2019-01" db="EMBL/GenBank/DDBJ databases">
        <title>Cytophagaceae bacterium strain CAR-16.</title>
        <authorList>
            <person name="Chen W.-M."/>
        </authorList>
    </citation>
    <scope>NUCLEOTIDE SEQUENCE [LARGE SCALE GENOMIC DNA]</scope>
    <source>
        <strain evidence="2">CHR27</strain>
    </source>
</reference>
<gene>
    <name evidence="1" type="ORF">EQG66_08595</name>
</gene>
<dbReference type="AlphaFoldDB" id="A0A4Q1KGD5"/>
<evidence type="ECO:0000313" key="2">
    <source>
        <dbReference type="Proteomes" id="UP000290958"/>
    </source>
</evidence>
<dbReference type="Proteomes" id="UP000290958">
    <property type="component" value="Unassembled WGS sequence"/>
</dbReference>
<accession>A0A4Q1KGD5</accession>
<comment type="caution">
    <text evidence="1">The sequence shown here is derived from an EMBL/GenBank/DDBJ whole genome shotgun (WGS) entry which is preliminary data.</text>
</comment>
<name>A0A4Q1KGD5_9SPHN</name>
<keyword evidence="2" id="KW-1185">Reference proteome</keyword>
<evidence type="ECO:0000313" key="1">
    <source>
        <dbReference type="EMBL" id="RXR28768.1"/>
    </source>
</evidence>
<dbReference type="RefSeq" id="WP_129404186.1">
    <property type="nucleotide sequence ID" value="NZ_SBKP01000007.1"/>
</dbReference>
<dbReference type="OrthoDB" id="5150111at2"/>